<dbReference type="InterPro" id="IPR050232">
    <property type="entry name" value="FBL13/AtMIF1-like"/>
</dbReference>
<evidence type="ECO:0000313" key="5">
    <source>
        <dbReference type="EMBL" id="RHN74793.1"/>
    </source>
</evidence>
<dbReference type="InterPro" id="IPR036047">
    <property type="entry name" value="F-box-like_dom_sf"/>
</dbReference>
<dbReference type="SUPFAM" id="SSF81383">
    <property type="entry name" value="F-box domain"/>
    <property type="match status" value="1"/>
</dbReference>
<dbReference type="InterPro" id="IPR053781">
    <property type="entry name" value="F-box_AtFBL13-like"/>
</dbReference>
<dbReference type="PANTHER" id="PTHR31900:SF32">
    <property type="entry name" value="F-BOX_RNI_FBD-LIKE DOMAIN PROTEIN"/>
    <property type="match status" value="1"/>
</dbReference>
<dbReference type="CDD" id="cd22160">
    <property type="entry name" value="F-box_AtFBL13-like"/>
    <property type="match status" value="1"/>
</dbReference>
<dbReference type="Proteomes" id="UP000002051">
    <property type="component" value="Chromosome 2"/>
</dbReference>
<feature type="domain" description="F-box" evidence="2">
    <location>
        <begin position="41"/>
        <end position="77"/>
    </location>
</feature>
<evidence type="ECO:0000313" key="4">
    <source>
        <dbReference type="EMBL" id="KEH38500.1"/>
    </source>
</evidence>
<name>A0A072VK28_MEDTR</name>
<proteinExistence type="predicted"/>
<evidence type="ECO:0000259" key="2">
    <source>
        <dbReference type="Pfam" id="PF00646"/>
    </source>
</evidence>
<dbReference type="PANTHER" id="PTHR31900">
    <property type="entry name" value="F-BOX/RNI SUPERFAMILY PROTEIN-RELATED"/>
    <property type="match status" value="1"/>
</dbReference>
<dbReference type="OrthoDB" id="612216at2759"/>
<sequence length="481" mass="54306">MQKSGSRKAVIQMKVVGSSVGASGSRNDRPHKKQKEKDDIISKLPYSLRSRILSFLPTKDAARTSVLSRSWTESWTSITKLDLDDSVFHSPKSKKKSGGKQHFINFVNRALLLNENYSVECFSLVITNKYDQTLVNTWISCMLKKNVKKLSIASSLEFPFSALTSRSLFNNAYYLEELVLKMRCCAINVPPCGYYHSFGKLKLLKLCGIIFTIDKSIKILLPVLKKFETKNCSWLSAHVVTLELKAPLLESVFIDQDLESVTREPRNCKIKFSDSSLKEFTYCGDGISQAIVLSDPSSARNVAANIILYKRGNSVQESGSYACLLLNQFSQVKCMKFHGSEVLTQPNMVLLPKFAMLTHLDLGSVSDEVLLCLLQKSPVLNTLVFKEITKCDQERLSSVVVPNCLASTLQVVKFGNLHGHEHELFLAKYLMENGIVLERMSFSFANAWQIDSKVIEEFKEKLYSFKKGVSFAILEFSFDYY</sequence>
<evidence type="ECO:0000313" key="6">
    <source>
        <dbReference type="EnsemblPlants" id="KEH38500"/>
    </source>
</evidence>
<reference evidence="4 7" key="1">
    <citation type="journal article" date="2011" name="Nature">
        <title>The Medicago genome provides insight into the evolution of rhizobial symbioses.</title>
        <authorList>
            <person name="Young N.D."/>
            <person name="Debelle F."/>
            <person name="Oldroyd G.E."/>
            <person name="Geurts R."/>
            <person name="Cannon S.B."/>
            <person name="Udvardi M.K."/>
            <person name="Benedito V.A."/>
            <person name="Mayer K.F."/>
            <person name="Gouzy J."/>
            <person name="Schoof H."/>
            <person name="Van de Peer Y."/>
            <person name="Proost S."/>
            <person name="Cook D.R."/>
            <person name="Meyers B.C."/>
            <person name="Spannagl M."/>
            <person name="Cheung F."/>
            <person name="De Mita S."/>
            <person name="Krishnakumar V."/>
            <person name="Gundlach H."/>
            <person name="Zhou S."/>
            <person name="Mudge J."/>
            <person name="Bharti A.K."/>
            <person name="Murray J.D."/>
            <person name="Naoumkina M.A."/>
            <person name="Rosen B."/>
            <person name="Silverstein K.A."/>
            <person name="Tang H."/>
            <person name="Rombauts S."/>
            <person name="Zhao P.X."/>
            <person name="Zhou P."/>
            <person name="Barbe V."/>
            <person name="Bardou P."/>
            <person name="Bechner M."/>
            <person name="Bellec A."/>
            <person name="Berger A."/>
            <person name="Berges H."/>
            <person name="Bidwell S."/>
            <person name="Bisseling T."/>
            <person name="Choisne N."/>
            <person name="Couloux A."/>
            <person name="Denny R."/>
            <person name="Deshpande S."/>
            <person name="Dai X."/>
            <person name="Doyle J.J."/>
            <person name="Dudez A.M."/>
            <person name="Farmer A.D."/>
            <person name="Fouteau S."/>
            <person name="Franken C."/>
            <person name="Gibelin C."/>
            <person name="Gish J."/>
            <person name="Goldstein S."/>
            <person name="Gonzalez A.J."/>
            <person name="Green P.J."/>
            <person name="Hallab A."/>
            <person name="Hartog M."/>
            <person name="Hua A."/>
            <person name="Humphray S.J."/>
            <person name="Jeong D.H."/>
            <person name="Jing Y."/>
            <person name="Jocker A."/>
            <person name="Kenton S.M."/>
            <person name="Kim D.J."/>
            <person name="Klee K."/>
            <person name="Lai H."/>
            <person name="Lang C."/>
            <person name="Lin S."/>
            <person name="Macmil S.L."/>
            <person name="Magdelenat G."/>
            <person name="Matthews L."/>
            <person name="McCorrison J."/>
            <person name="Monaghan E.L."/>
            <person name="Mun J.H."/>
            <person name="Najar F.Z."/>
            <person name="Nicholson C."/>
            <person name="Noirot C."/>
            <person name="O'Bleness M."/>
            <person name="Paule C.R."/>
            <person name="Poulain J."/>
            <person name="Prion F."/>
            <person name="Qin B."/>
            <person name="Qu C."/>
            <person name="Retzel E.F."/>
            <person name="Riddle C."/>
            <person name="Sallet E."/>
            <person name="Samain S."/>
            <person name="Samson N."/>
            <person name="Sanders I."/>
            <person name="Saurat O."/>
            <person name="Scarpelli C."/>
            <person name="Schiex T."/>
            <person name="Segurens B."/>
            <person name="Severin A.J."/>
            <person name="Sherrier D.J."/>
            <person name="Shi R."/>
            <person name="Sims S."/>
            <person name="Singer S.R."/>
            <person name="Sinharoy S."/>
            <person name="Sterck L."/>
            <person name="Viollet A."/>
            <person name="Wang B.B."/>
            <person name="Wang K."/>
            <person name="Wang M."/>
            <person name="Wang X."/>
            <person name="Warfsmann J."/>
            <person name="Weissenbach J."/>
            <person name="White D.D."/>
            <person name="White J.D."/>
            <person name="Wiley G.B."/>
            <person name="Wincker P."/>
            <person name="Xing Y."/>
            <person name="Yang L."/>
            <person name="Yao Z."/>
            <person name="Ying F."/>
            <person name="Zhai J."/>
            <person name="Zhou L."/>
            <person name="Zuber A."/>
            <person name="Denarie J."/>
            <person name="Dixon R.A."/>
            <person name="May G.D."/>
            <person name="Schwartz D.C."/>
            <person name="Rogers J."/>
            <person name="Quetier F."/>
            <person name="Town C.D."/>
            <person name="Roe B.A."/>
        </authorList>
    </citation>
    <scope>NUCLEOTIDE SEQUENCE [LARGE SCALE GENOMIC DNA]</scope>
    <source>
        <strain evidence="4">A17</strain>
        <strain evidence="6 7">cv. Jemalong A17</strain>
    </source>
</reference>
<dbReference type="InterPro" id="IPR001810">
    <property type="entry name" value="F-box_dom"/>
</dbReference>
<reference evidence="5" key="5">
    <citation type="journal article" date="2018" name="Nat. Plants">
        <title>Whole-genome landscape of Medicago truncatula symbiotic genes.</title>
        <authorList>
            <person name="Pecrix Y."/>
            <person name="Gamas P."/>
            <person name="Carrere S."/>
        </authorList>
    </citation>
    <scope>NUCLEOTIDE SEQUENCE</scope>
    <source>
        <tissue evidence="5">Leaves</tissue>
    </source>
</reference>
<feature type="domain" description="FBD" evidence="3">
    <location>
        <begin position="401"/>
        <end position="442"/>
    </location>
</feature>
<dbReference type="InterPro" id="IPR006566">
    <property type="entry name" value="FBD"/>
</dbReference>
<protein>
    <submittedName>
        <fullName evidence="4">F-box/RNI/FBD-like domain protein</fullName>
    </submittedName>
    <submittedName>
        <fullName evidence="5">Putative F-box domain, FBD domain-containing protein</fullName>
    </submittedName>
</protein>
<dbReference type="AlphaFoldDB" id="A0A072VK28"/>
<evidence type="ECO:0000256" key="1">
    <source>
        <dbReference type="SAM" id="MobiDB-lite"/>
    </source>
</evidence>
<organism evidence="4 7">
    <name type="scientific">Medicago truncatula</name>
    <name type="common">Barrel medic</name>
    <name type="synonym">Medicago tribuloides</name>
    <dbReference type="NCBI Taxonomy" id="3880"/>
    <lineage>
        <taxon>Eukaryota</taxon>
        <taxon>Viridiplantae</taxon>
        <taxon>Streptophyta</taxon>
        <taxon>Embryophyta</taxon>
        <taxon>Tracheophyta</taxon>
        <taxon>Spermatophyta</taxon>
        <taxon>Magnoliopsida</taxon>
        <taxon>eudicotyledons</taxon>
        <taxon>Gunneridae</taxon>
        <taxon>Pentapetalae</taxon>
        <taxon>rosids</taxon>
        <taxon>fabids</taxon>
        <taxon>Fabales</taxon>
        <taxon>Fabaceae</taxon>
        <taxon>Papilionoideae</taxon>
        <taxon>50 kb inversion clade</taxon>
        <taxon>NPAAA clade</taxon>
        <taxon>Hologalegina</taxon>
        <taxon>IRL clade</taxon>
        <taxon>Trifolieae</taxon>
        <taxon>Medicago</taxon>
    </lineage>
</organism>
<dbReference type="EnsemblPlants" id="KEH38500">
    <property type="protein sequence ID" value="KEH38500"/>
    <property type="gene ID" value="MTR_2g072720"/>
</dbReference>
<dbReference type="Gramene" id="rna10910">
    <property type="protein sequence ID" value="RHN74793.1"/>
    <property type="gene ID" value="gene10910"/>
</dbReference>
<evidence type="ECO:0000259" key="3">
    <source>
        <dbReference type="Pfam" id="PF08387"/>
    </source>
</evidence>
<evidence type="ECO:0000313" key="7">
    <source>
        <dbReference type="Proteomes" id="UP000002051"/>
    </source>
</evidence>
<dbReference type="EMBL" id="PSQE01000002">
    <property type="protein sequence ID" value="RHN74793.1"/>
    <property type="molecule type" value="Genomic_DNA"/>
</dbReference>
<dbReference type="Gene3D" id="1.20.1280.50">
    <property type="match status" value="1"/>
</dbReference>
<dbReference type="Pfam" id="PF00646">
    <property type="entry name" value="F-box"/>
    <property type="match status" value="1"/>
</dbReference>
<gene>
    <name evidence="6" type="primary">25487152</name>
    <name evidence="4" type="ordered locus">MTR_2g072720</name>
    <name evidence="5" type="ORF">MtrunA17_Chr2g0314171</name>
</gene>
<dbReference type="Proteomes" id="UP000265566">
    <property type="component" value="Chromosome 2"/>
</dbReference>
<dbReference type="STRING" id="3880.A0A072VK28"/>
<dbReference type="KEGG" id="mtr:25487152"/>
<feature type="compositionally biased region" description="Low complexity" evidence="1">
    <location>
        <begin position="16"/>
        <end position="25"/>
    </location>
</feature>
<accession>A0A072VK28</accession>
<feature type="region of interest" description="Disordered" evidence="1">
    <location>
        <begin position="16"/>
        <end position="38"/>
    </location>
</feature>
<dbReference type="HOGENOM" id="CLU_010721_14_0_1"/>
<keyword evidence="7" id="KW-1185">Reference proteome</keyword>
<dbReference type="Pfam" id="PF08387">
    <property type="entry name" value="FBD"/>
    <property type="match status" value="1"/>
</dbReference>
<reference evidence="6" key="3">
    <citation type="submission" date="2015-04" db="UniProtKB">
        <authorList>
            <consortium name="EnsemblPlants"/>
        </authorList>
    </citation>
    <scope>IDENTIFICATION</scope>
    <source>
        <strain evidence="6">cv. Jemalong A17</strain>
    </source>
</reference>
<reference evidence="8" key="4">
    <citation type="journal article" date="2018" name="Nat. Plants">
        <title>Whole-genome landscape of Medicago truncatula symbiotic genes.</title>
        <authorList>
            <person name="Pecrix Y."/>
            <person name="Staton S.E."/>
            <person name="Sallet E."/>
            <person name="Lelandais-Briere C."/>
            <person name="Moreau S."/>
            <person name="Carrere S."/>
            <person name="Blein T."/>
            <person name="Jardinaud M.F."/>
            <person name="Latrasse D."/>
            <person name="Zouine M."/>
            <person name="Zahm M."/>
            <person name="Kreplak J."/>
            <person name="Mayjonade B."/>
            <person name="Satge C."/>
            <person name="Perez M."/>
            <person name="Cauet S."/>
            <person name="Marande W."/>
            <person name="Chantry-Darmon C."/>
            <person name="Lopez-Roques C."/>
            <person name="Bouchez O."/>
            <person name="Berard A."/>
            <person name="Debelle F."/>
            <person name="Munos S."/>
            <person name="Bendahmane A."/>
            <person name="Berges H."/>
            <person name="Niebel A."/>
            <person name="Buitink J."/>
            <person name="Frugier F."/>
            <person name="Benhamed M."/>
            <person name="Crespi M."/>
            <person name="Gouzy J."/>
            <person name="Gamas P."/>
        </authorList>
    </citation>
    <scope>NUCLEOTIDE SEQUENCE [LARGE SCALE GENOMIC DNA]</scope>
    <source>
        <strain evidence="8">cv. Jemalong A17</strain>
    </source>
</reference>
<evidence type="ECO:0000313" key="8">
    <source>
        <dbReference type="Proteomes" id="UP000265566"/>
    </source>
</evidence>
<dbReference type="EMBL" id="CM001218">
    <property type="protein sequence ID" value="KEH38500.1"/>
    <property type="molecule type" value="Genomic_DNA"/>
</dbReference>
<reference evidence="4 7" key="2">
    <citation type="journal article" date="2014" name="BMC Genomics">
        <title>An improved genome release (version Mt4.0) for the model legume Medicago truncatula.</title>
        <authorList>
            <person name="Tang H."/>
            <person name="Krishnakumar V."/>
            <person name="Bidwell S."/>
            <person name="Rosen B."/>
            <person name="Chan A."/>
            <person name="Zhou S."/>
            <person name="Gentzbittel L."/>
            <person name="Childs K.L."/>
            <person name="Yandell M."/>
            <person name="Gundlach H."/>
            <person name="Mayer K.F."/>
            <person name="Schwartz D.C."/>
            <person name="Town C.D."/>
        </authorList>
    </citation>
    <scope>GENOME REANNOTATION</scope>
    <source>
        <strain evidence="4">A17</strain>
        <strain evidence="6 7">cv. Jemalong A17</strain>
    </source>
</reference>